<feature type="domain" description="CNA-B" evidence="4">
    <location>
        <begin position="551"/>
        <end position="633"/>
    </location>
</feature>
<feature type="transmembrane region" description="Helical" evidence="2">
    <location>
        <begin position="1927"/>
        <end position="1946"/>
    </location>
</feature>
<dbReference type="InterPro" id="IPR013783">
    <property type="entry name" value="Ig-like_fold"/>
</dbReference>
<evidence type="ECO:0000256" key="1">
    <source>
        <dbReference type="SAM" id="MobiDB-lite"/>
    </source>
</evidence>
<organism evidence="7 8">
    <name type="scientific">Weissella koreensis</name>
    <dbReference type="NCBI Taxonomy" id="165096"/>
    <lineage>
        <taxon>Bacteria</taxon>
        <taxon>Bacillati</taxon>
        <taxon>Bacillota</taxon>
        <taxon>Bacilli</taxon>
        <taxon>Lactobacillales</taxon>
        <taxon>Lactobacillaceae</taxon>
        <taxon>Weissella</taxon>
    </lineage>
</organism>
<feature type="domain" description="CNA-B" evidence="4">
    <location>
        <begin position="462"/>
        <end position="540"/>
    </location>
</feature>
<keyword evidence="2" id="KW-0812">Transmembrane</keyword>
<dbReference type="SUPFAM" id="SSF49478">
    <property type="entry name" value="Cna protein B-type domain"/>
    <property type="match status" value="6"/>
</dbReference>
<keyword evidence="2" id="KW-0472">Membrane</keyword>
<reference evidence="7 8" key="1">
    <citation type="submission" date="2019-08" db="EMBL/GenBank/DDBJ databases">
        <authorList>
            <person name="Chang H.C."/>
            <person name="Mun S.Y."/>
        </authorList>
    </citation>
    <scope>NUCLEOTIDE SEQUENCE [LARGE SCALE GENOMIC DNA]</scope>
    <source>
        <strain evidence="7 8">SK</strain>
    </source>
</reference>
<feature type="domain" description="SpaA-like prealbumin fold" evidence="5">
    <location>
        <begin position="366"/>
        <end position="453"/>
    </location>
</feature>
<dbReference type="Gene3D" id="2.60.40.1140">
    <property type="entry name" value="Collagen-binding surface protein Cna, B-type domain"/>
    <property type="match status" value="5"/>
</dbReference>
<feature type="region of interest" description="Disordered" evidence="1">
    <location>
        <begin position="1603"/>
        <end position="1627"/>
    </location>
</feature>
<dbReference type="Gene3D" id="2.60.40.10">
    <property type="entry name" value="Immunoglobulins"/>
    <property type="match status" value="1"/>
</dbReference>
<feature type="compositionally biased region" description="Basic and acidic residues" evidence="1">
    <location>
        <begin position="1276"/>
        <end position="1297"/>
    </location>
</feature>
<evidence type="ECO:0000313" key="7">
    <source>
        <dbReference type="EMBL" id="QNT64370.1"/>
    </source>
</evidence>
<feature type="domain" description="SDR-like Ig" evidence="6">
    <location>
        <begin position="65"/>
        <end position="152"/>
    </location>
</feature>
<dbReference type="SUPFAM" id="SSF49401">
    <property type="entry name" value="Bacterial adhesins"/>
    <property type="match status" value="1"/>
</dbReference>
<accession>A0A7H1MLN4</accession>
<dbReference type="CDD" id="cd00222">
    <property type="entry name" value="CollagenBindB"/>
    <property type="match status" value="5"/>
</dbReference>
<gene>
    <name evidence="7" type="ORF">FY536_03310</name>
</gene>
<dbReference type="InterPro" id="IPR041171">
    <property type="entry name" value="SDR_Ig"/>
</dbReference>
<keyword evidence="8" id="KW-1185">Reference proteome</keyword>
<dbReference type="InterPro" id="IPR008454">
    <property type="entry name" value="Collagen-bd_Cna-like_B-typ_dom"/>
</dbReference>
<protein>
    <submittedName>
        <fullName evidence="7">Cna B-type domain-containing protein</fullName>
    </submittedName>
</protein>
<dbReference type="RefSeq" id="WP_190275647.1">
    <property type="nucleotide sequence ID" value="NZ_CP043431.1"/>
</dbReference>
<feature type="signal peptide" evidence="3">
    <location>
        <begin position="1"/>
        <end position="27"/>
    </location>
</feature>
<proteinExistence type="predicted"/>
<evidence type="ECO:0000256" key="3">
    <source>
        <dbReference type="SAM" id="SignalP"/>
    </source>
</evidence>
<feature type="region of interest" description="Disordered" evidence="1">
    <location>
        <begin position="1323"/>
        <end position="1358"/>
    </location>
</feature>
<dbReference type="Pfam" id="PF17961">
    <property type="entry name" value="Big_8"/>
    <property type="match status" value="1"/>
</dbReference>
<dbReference type="Proteomes" id="UP000516446">
    <property type="component" value="Chromosome"/>
</dbReference>
<feature type="region of interest" description="Disordered" evidence="1">
    <location>
        <begin position="1269"/>
        <end position="1297"/>
    </location>
</feature>
<evidence type="ECO:0000259" key="4">
    <source>
        <dbReference type="Pfam" id="PF05738"/>
    </source>
</evidence>
<feature type="domain" description="CNA-B" evidence="4">
    <location>
        <begin position="642"/>
        <end position="725"/>
    </location>
</feature>
<evidence type="ECO:0000259" key="5">
    <source>
        <dbReference type="Pfam" id="PF17802"/>
    </source>
</evidence>
<feature type="domain" description="CNA-B" evidence="4">
    <location>
        <begin position="822"/>
        <end position="903"/>
    </location>
</feature>
<keyword evidence="2" id="KW-1133">Transmembrane helix</keyword>
<feature type="domain" description="CNA-B" evidence="4">
    <location>
        <begin position="733"/>
        <end position="815"/>
    </location>
</feature>
<dbReference type="EMBL" id="CP043431">
    <property type="protein sequence ID" value="QNT64370.1"/>
    <property type="molecule type" value="Genomic_DNA"/>
</dbReference>
<dbReference type="InterPro" id="IPR008966">
    <property type="entry name" value="Adhesion_dom_sf"/>
</dbReference>
<dbReference type="Pfam" id="PF05738">
    <property type="entry name" value="Cna_B"/>
    <property type="match status" value="5"/>
</dbReference>
<feature type="region of interest" description="Disordered" evidence="1">
    <location>
        <begin position="1543"/>
        <end position="1572"/>
    </location>
</feature>
<feature type="chain" id="PRO_5028816587" evidence="3">
    <location>
        <begin position="28"/>
        <end position="1949"/>
    </location>
</feature>
<evidence type="ECO:0000313" key="8">
    <source>
        <dbReference type="Proteomes" id="UP000516446"/>
    </source>
</evidence>
<feature type="region of interest" description="Disordered" evidence="1">
    <location>
        <begin position="1375"/>
        <end position="1404"/>
    </location>
</feature>
<sequence>MLKKLFCCLQIFIVSLSSLVSPIDVLASSLQQGSSLPKKIKIQYTQIRVQQNGQEIPANTVVESQNQEIEVLYDWQIPDGQQIKANDYFMVNDIPKSFQAASALGLNIDVVDARGQVIANGQYNGHANKIKFIFKNDLPANDLKGHLKINFKATYNEKGWANFKINQQNYRLFDDRYQQRDTPVTTNDLNDQYLPIKKSGRYDYDPKTKQLTYTWRIFLNHAKLNNDEFVIRDTLPEYLKFDAENLSVHYGHLILKKDADNRIYVNNFNRQGEVSGEDISVKLVHDRELVIQGKVVPGYQYDYEISYTTSIGTDDANFKYLREGNDIKVKNVVQLEDNYGNVLGGDVTNLSFVATGQGVSNYIEPGKLAIIKQDENDQKLLAGAKFSLYDQNNNLVKSNLKTDQNGYALVDNLKPGQYLLKEMKAPVGYQIDNKDLTVQIDEGQLKTVTVKNKLQPTLTEVNGNLKWFDKHNLKNYRPQQVGVNLMQNGQLLKTTIVSAKDRWNYHFEKLPEFDENGQRYQYTVNESEIFKYKTKQDGFDFIHVLNGTTSIQGQKIWQDQNNEAGLRPRKVEIELIRNKKVVQKIQIGAKNQWQYQFDNLAQYDNRGREYKYDVAEVVNKNYVTQKDGYDFINVFKPIYIKIHGHKTWIDNDNAEKTRPKQITVKLIKNGKMIHKKVITAHQKWNYEFNQLEKYDEKGDLNRYQIEEDPVKGYKTHIDGFNLKNTLKDGQSKIQGKKIWQDDNDHDKFRPKEIILELMQANNVVATQIVTKQTQWQYVFKKLPKYQNGVKLNYQVREKPVEYYQIKYKNNDIYNTLVGTTQVTGQKYWKDQDNKAGLRPKKITIKLLQNGAIYRTAKIGAKDGWHYTFKALPKYDQLGKAYQYTVSENKVPGYDSRQQGNDFINQIKPLIVVAAPDENLKHNTTTLNPVIYNEKVENNLVVPIIKSVDGEKSKQISLLINNETLEQQKNELTKKTSPLKIKTIHPMLHQANINVLPKQQWESVEEMIPFLMDYKMFSTTIIEELNKPLKSVVQPEILRMPQILVETEINLNSTKLENEKKIDLSVIEEHIDASGKQIDFSTRISEVPNIIELTKPVELEKLVEPENKPDLTKVEEKTEIPVFKEEIDDNSKYLELLTKENELPNIIEVTKPVELKQPVEPENNPNSAKVEEKAEISVVKEENNGKDLEFLTKLNELPNINEVNKSSELEKPVESKDIPDLTKVEERTEIPVVKEENNDNGKDLKLLTKANELPNIIEVTKAVELKKLIEPENNSDSTKEEGKTEIPVVKEENNDNGKDLELLTKVNELPNIIEVTKAVELKKLIEPENNSDSTKEEGKTEIPVVKEENNDNGKDLKLLTRENELPNIIELTKPVELKKPAESKDISDSTKKEEKSEIPVVKEENNDNGKDIELLTKVNELPNIIELTKPVELKQPVESENNPDLTKVEEKTEIPVVKEVIDDNGKDIELLTKENELPNIIELTKPVELKQTVETKDIPDSTKVEEKTEIPVVKEENNDNGKDIELLTKANKLPNIIELTKPVELKQPAESKDISDSTKKEEKSEIPVVKEENNDNGKDLELLTKANKLPNIIEVTKPVELKQTVETKDIPDSTKEEEKTEISVVKEENNDNGKDIELLMKVNELPNIIEVTKAVEPENKPDLTKVEEKTEIPVVKEENNDNGKDLELLTKANKLPNIIELTKPVELKQPVESENNPNSTKEEGKTEIPVVKEENNDNGKDLKLLTKANELPNIIEVTKAVELEKLVESENKPNSAKVEEKAEIPVVKEKIDDVKNVELLMKSNELSKTVENKQIIDLVIKPDSTKVEKVKSSDIVVVKKVSSTMEKQIGILNIVGLKTLVENKQTVIQKIDQRNINKMCIKNVIPITYLKVVKNQPKEMATVDVVKSKKLNYPKLPTTHSDIQSCSFIRGIISLIIMSIVTFCWYFRKR</sequence>
<name>A0A7H1MLN4_9LACO</name>
<evidence type="ECO:0000256" key="2">
    <source>
        <dbReference type="SAM" id="Phobius"/>
    </source>
</evidence>
<keyword evidence="3" id="KW-0732">Signal</keyword>
<feature type="compositionally biased region" description="Basic and acidic residues" evidence="1">
    <location>
        <begin position="1332"/>
        <end position="1358"/>
    </location>
</feature>
<evidence type="ECO:0000259" key="6">
    <source>
        <dbReference type="Pfam" id="PF17961"/>
    </source>
</evidence>
<dbReference type="Pfam" id="PF17802">
    <property type="entry name" value="SpaA"/>
    <property type="match status" value="1"/>
</dbReference>
<dbReference type="InterPro" id="IPR041033">
    <property type="entry name" value="SpaA_PFL_dom_1"/>
</dbReference>